<keyword evidence="10" id="KW-1185">Reference proteome</keyword>
<dbReference type="GO" id="GO:0005507">
    <property type="term" value="F:copper ion binding"/>
    <property type="evidence" value="ECO:0007669"/>
    <property type="project" value="InterPro"/>
</dbReference>
<dbReference type="GO" id="GO:0016491">
    <property type="term" value="F:oxidoreductase activity"/>
    <property type="evidence" value="ECO:0007669"/>
    <property type="project" value="UniProtKB-KW"/>
</dbReference>
<dbReference type="SUPFAM" id="SSF49503">
    <property type="entry name" value="Cupredoxins"/>
    <property type="match status" value="3"/>
</dbReference>
<dbReference type="GeneID" id="54571337"/>
<keyword evidence="3" id="KW-0560">Oxidoreductase</keyword>
<dbReference type="Gene3D" id="2.60.40.420">
    <property type="entry name" value="Cupredoxins - blue copper proteins"/>
    <property type="match status" value="3"/>
</dbReference>
<evidence type="ECO:0000259" key="6">
    <source>
        <dbReference type="Pfam" id="PF00394"/>
    </source>
</evidence>
<dbReference type="CDD" id="cd04205">
    <property type="entry name" value="CuRO_2_LCC_like"/>
    <property type="match status" value="1"/>
</dbReference>
<dbReference type="PROSITE" id="PS00080">
    <property type="entry name" value="MULTICOPPER_OXIDASE2"/>
    <property type="match status" value="1"/>
</dbReference>
<dbReference type="EMBL" id="ML993612">
    <property type="protein sequence ID" value="KAF2162658.1"/>
    <property type="molecule type" value="Genomic_DNA"/>
</dbReference>
<dbReference type="Pfam" id="PF00394">
    <property type="entry name" value="Cu-oxidase"/>
    <property type="match status" value="1"/>
</dbReference>
<evidence type="ECO:0000256" key="2">
    <source>
        <dbReference type="ARBA" id="ARBA00022723"/>
    </source>
</evidence>
<evidence type="ECO:0000259" key="7">
    <source>
        <dbReference type="Pfam" id="PF07731"/>
    </source>
</evidence>
<organism evidence="9 10">
    <name type="scientific">Zasmidium cellare ATCC 36951</name>
    <dbReference type="NCBI Taxonomy" id="1080233"/>
    <lineage>
        <taxon>Eukaryota</taxon>
        <taxon>Fungi</taxon>
        <taxon>Dikarya</taxon>
        <taxon>Ascomycota</taxon>
        <taxon>Pezizomycotina</taxon>
        <taxon>Dothideomycetes</taxon>
        <taxon>Dothideomycetidae</taxon>
        <taxon>Mycosphaerellales</taxon>
        <taxon>Mycosphaerellaceae</taxon>
        <taxon>Zasmidium</taxon>
    </lineage>
</organism>
<dbReference type="AlphaFoldDB" id="A0A6A6C8T0"/>
<evidence type="ECO:0000256" key="5">
    <source>
        <dbReference type="SAM" id="MobiDB-lite"/>
    </source>
</evidence>
<dbReference type="InterPro" id="IPR011706">
    <property type="entry name" value="Cu-oxidase_C"/>
</dbReference>
<evidence type="ECO:0000313" key="9">
    <source>
        <dbReference type="EMBL" id="KAF2162658.1"/>
    </source>
</evidence>
<dbReference type="PANTHER" id="PTHR11709:SF414">
    <property type="entry name" value="ADR239WP"/>
    <property type="match status" value="1"/>
</dbReference>
<dbReference type="OrthoDB" id="2121828at2759"/>
<feature type="region of interest" description="Disordered" evidence="5">
    <location>
        <begin position="1"/>
        <end position="24"/>
    </location>
</feature>
<reference evidence="9" key="1">
    <citation type="journal article" date="2020" name="Stud. Mycol.">
        <title>101 Dothideomycetes genomes: a test case for predicting lifestyles and emergence of pathogens.</title>
        <authorList>
            <person name="Haridas S."/>
            <person name="Albert R."/>
            <person name="Binder M."/>
            <person name="Bloem J."/>
            <person name="Labutti K."/>
            <person name="Salamov A."/>
            <person name="Andreopoulos B."/>
            <person name="Baker S."/>
            <person name="Barry K."/>
            <person name="Bills G."/>
            <person name="Bluhm B."/>
            <person name="Cannon C."/>
            <person name="Castanera R."/>
            <person name="Culley D."/>
            <person name="Daum C."/>
            <person name="Ezra D."/>
            <person name="Gonzalez J."/>
            <person name="Henrissat B."/>
            <person name="Kuo A."/>
            <person name="Liang C."/>
            <person name="Lipzen A."/>
            <person name="Lutzoni F."/>
            <person name="Magnuson J."/>
            <person name="Mondo S."/>
            <person name="Nolan M."/>
            <person name="Ohm R."/>
            <person name="Pangilinan J."/>
            <person name="Park H.-J."/>
            <person name="Ramirez L."/>
            <person name="Alfaro M."/>
            <person name="Sun H."/>
            <person name="Tritt A."/>
            <person name="Yoshinaga Y."/>
            <person name="Zwiers L.-H."/>
            <person name="Turgeon B."/>
            <person name="Goodwin S."/>
            <person name="Spatafora J."/>
            <person name="Crous P."/>
            <person name="Grigoriev I."/>
        </authorList>
    </citation>
    <scope>NUCLEOTIDE SEQUENCE</scope>
    <source>
        <strain evidence="9">ATCC 36951</strain>
    </source>
</reference>
<dbReference type="InterPro" id="IPR011707">
    <property type="entry name" value="Cu-oxidase-like_N"/>
</dbReference>
<dbReference type="InterPro" id="IPR002355">
    <property type="entry name" value="Cu_oxidase_Cu_BS"/>
</dbReference>
<comment type="similarity">
    <text evidence="1">Belongs to the multicopper oxidase family.</text>
</comment>
<feature type="domain" description="Plastocyanin-like" evidence="8">
    <location>
        <begin position="58"/>
        <end position="176"/>
    </location>
</feature>
<proteinExistence type="inferred from homology"/>
<dbReference type="InterPro" id="IPR045087">
    <property type="entry name" value="Cu-oxidase_fam"/>
</dbReference>
<evidence type="ECO:0000256" key="3">
    <source>
        <dbReference type="ARBA" id="ARBA00023002"/>
    </source>
</evidence>
<dbReference type="InterPro" id="IPR008972">
    <property type="entry name" value="Cupredoxin"/>
</dbReference>
<evidence type="ECO:0000256" key="4">
    <source>
        <dbReference type="ARBA" id="ARBA00023008"/>
    </source>
</evidence>
<dbReference type="Pfam" id="PF07732">
    <property type="entry name" value="Cu-oxidase_3"/>
    <property type="match status" value="1"/>
</dbReference>
<evidence type="ECO:0000256" key="1">
    <source>
        <dbReference type="ARBA" id="ARBA00010609"/>
    </source>
</evidence>
<keyword evidence="4" id="KW-0186">Copper</keyword>
<feature type="domain" description="Plastocyanin-like" evidence="7">
    <location>
        <begin position="453"/>
        <end position="556"/>
    </location>
</feature>
<gene>
    <name evidence="9" type="ORF">M409DRAFT_68957</name>
</gene>
<dbReference type="CDD" id="cd13910">
    <property type="entry name" value="CuRO_3_MCO_like_4"/>
    <property type="match status" value="1"/>
</dbReference>
<evidence type="ECO:0000259" key="8">
    <source>
        <dbReference type="Pfam" id="PF07732"/>
    </source>
</evidence>
<feature type="domain" description="Plastocyanin-like" evidence="6">
    <location>
        <begin position="188"/>
        <end position="319"/>
    </location>
</feature>
<dbReference type="RefSeq" id="XP_033663547.1">
    <property type="nucleotide sequence ID" value="XM_033818065.1"/>
</dbReference>
<accession>A0A6A6C8T0</accession>
<evidence type="ECO:0000313" key="10">
    <source>
        <dbReference type="Proteomes" id="UP000799537"/>
    </source>
</evidence>
<protein>
    <submittedName>
        <fullName evidence="9">Multicopper oxidase</fullName>
    </submittedName>
</protein>
<dbReference type="PANTHER" id="PTHR11709">
    <property type="entry name" value="MULTI-COPPER OXIDASE"/>
    <property type="match status" value="1"/>
</dbReference>
<name>A0A6A6C8T0_ZASCE</name>
<dbReference type="InterPro" id="IPR001117">
    <property type="entry name" value="Cu-oxidase_2nd"/>
</dbReference>
<sequence length="556" mass="62049">MSRRRSQPASLPPEIGTGDFVPQATSSRGRKFTFTLALLHPEEHAFRDATTQILHWRVTAGQRRPDGVLKRVYLINDAFPGPTIEARSGDRLIIHVENALDDDEGLSIHAHGLSMRGTNDMDGAVGITQDSILAGSTFTYNFAIDSNQHGTFWYHSHFAEQRADGFYGGLIVHQPRSEAPSTDLALEHLLLVGDWYHRTAVEALVHYMHPGAFGLETVPDSILVNGRGAYRCSDAVPARPVDCQTVDTMSIRALDLDTARKTVLRVVNVGAYAGFEISVLGAVLTPLTVDGGHDVKGSAAKKVGFLHPGERMSLLVEQNSVAIHHEATLVVTLDEDPFKYENSALTPSHSFPVQWHGDVIHQPETERAVYELFDIQDVTAAHDQSEKLPSTADQTIILYTTTQKLAHLDNEPHGFINNTLWTPQSPPLIGLPRDEWNKHQLVPEITYNEASPLWVDIVLNNLDEDWHPFHLHGNDFWVLSKYSSPLNWGSYNPYEDASPPGGRYDLVGAMKRDTFYVPRRGYAVLRFRADNPGLWMMHCHVLWHQASGMAMAFDVR</sequence>
<dbReference type="Proteomes" id="UP000799537">
    <property type="component" value="Unassembled WGS sequence"/>
</dbReference>
<dbReference type="PROSITE" id="PS00079">
    <property type="entry name" value="MULTICOPPER_OXIDASE1"/>
    <property type="match status" value="1"/>
</dbReference>
<keyword evidence="2" id="KW-0479">Metal-binding</keyword>
<dbReference type="Pfam" id="PF07731">
    <property type="entry name" value="Cu-oxidase_2"/>
    <property type="match status" value="1"/>
</dbReference>
<dbReference type="InterPro" id="IPR033138">
    <property type="entry name" value="Cu_oxidase_CS"/>
</dbReference>